<feature type="region of interest" description="Disordered" evidence="1">
    <location>
        <begin position="503"/>
        <end position="531"/>
    </location>
</feature>
<dbReference type="RefSeq" id="WP_189930421.1">
    <property type="nucleotide sequence ID" value="NZ_BNCD01000004.1"/>
</dbReference>
<feature type="compositionally biased region" description="Gly residues" evidence="1">
    <location>
        <begin position="94"/>
        <end position="104"/>
    </location>
</feature>
<feature type="region of interest" description="Disordered" evidence="1">
    <location>
        <begin position="1"/>
        <end position="172"/>
    </location>
</feature>
<dbReference type="EMBL" id="BNCD01000004">
    <property type="protein sequence ID" value="GHH75297.1"/>
    <property type="molecule type" value="Genomic_DNA"/>
</dbReference>
<dbReference type="Gene3D" id="3.40.50.300">
    <property type="entry name" value="P-loop containing nucleotide triphosphate hydrolases"/>
    <property type="match status" value="2"/>
</dbReference>
<feature type="compositionally biased region" description="Basic and acidic residues" evidence="1">
    <location>
        <begin position="1"/>
        <end position="17"/>
    </location>
</feature>
<feature type="compositionally biased region" description="Basic and acidic residues" evidence="1">
    <location>
        <begin position="146"/>
        <end position="163"/>
    </location>
</feature>
<dbReference type="SUPFAM" id="SSF52540">
    <property type="entry name" value="P-loop containing nucleoside triphosphate hydrolases"/>
    <property type="match status" value="1"/>
</dbReference>
<comment type="caution">
    <text evidence="3">The sequence shown here is derived from an EMBL/GenBank/DDBJ whole genome shotgun (WGS) entry which is preliminary data.</text>
</comment>
<dbReference type="InterPro" id="IPR029493">
    <property type="entry name" value="RecD2-like_HHH"/>
</dbReference>
<feature type="domain" description="ATP-dependent RecD2 DNA helicase-like helix-hairpin-helix" evidence="2">
    <location>
        <begin position="230"/>
        <end position="319"/>
    </location>
</feature>
<dbReference type="AlphaFoldDB" id="A0A919KWK6"/>
<protein>
    <recommendedName>
        <fullName evidence="2">ATP-dependent RecD2 DNA helicase-like helix-hairpin-helix domain-containing protein</fullName>
    </recommendedName>
</protein>
<dbReference type="Gene3D" id="2.30.30.940">
    <property type="match status" value="1"/>
</dbReference>
<reference evidence="3" key="1">
    <citation type="journal article" date="2014" name="Int. J. Syst. Evol. Microbiol.">
        <title>Complete genome sequence of Corynebacterium casei LMG S-19264T (=DSM 44701T), isolated from a smear-ripened cheese.</title>
        <authorList>
            <consortium name="US DOE Joint Genome Institute (JGI-PGF)"/>
            <person name="Walter F."/>
            <person name="Albersmeier A."/>
            <person name="Kalinowski J."/>
            <person name="Ruckert C."/>
        </authorList>
    </citation>
    <scope>NUCLEOTIDE SEQUENCE</scope>
    <source>
        <strain evidence="3">JCM 5069</strain>
    </source>
</reference>
<dbReference type="InterPro" id="IPR027417">
    <property type="entry name" value="P-loop_NTPase"/>
</dbReference>
<evidence type="ECO:0000313" key="4">
    <source>
        <dbReference type="Proteomes" id="UP000603708"/>
    </source>
</evidence>
<name>A0A919KWK6_9ACTN</name>
<organism evidence="3 4">
    <name type="scientific">Streptomyces sulfonofaciens</name>
    <dbReference type="NCBI Taxonomy" id="68272"/>
    <lineage>
        <taxon>Bacteria</taxon>
        <taxon>Bacillati</taxon>
        <taxon>Actinomycetota</taxon>
        <taxon>Actinomycetes</taxon>
        <taxon>Kitasatosporales</taxon>
        <taxon>Streptomycetaceae</taxon>
        <taxon>Streptomyces</taxon>
    </lineage>
</organism>
<gene>
    <name evidence="3" type="ORF">GCM10018793_18280</name>
</gene>
<sequence>MSTESAEGRTEPKDADAHGTAPQDPAGSDTAAPSASGGDATAEGATGDAPKGAAATADGAAGGGAAAHDTPGGDADPGRASAGAGEGEGEGEGEGGSNGGGGAPGDTPPEGGAPGGTALGSPDTAAAGADGSGGAEVSEAEAELTAQRELRQRIEQRKAERQEPIASGAKLSGTAADLLAAVRAVESGAQPVGSVFDGPEPAPRSAPRAAAPAERSAPVAPAPAAAPSAQAVRAAGEVLAAGGAPAPLAAPAAAALGEGAADVLRADPWQLLRVPGVRPEQADGFARALLGPECGPDDERRGRALTVWLLDQAALAGHTALEAPALGSALGRYAVADPDTAVQSAIAEGDVLVFQDALDTTAGPGSAAGPAEADSTAAAQDAEGEDGAQGPVRVLVGLERHALAEESLADGLARLVNSPPQSSSDPAAWLAAAPSAPGAAAELLRAVAGQGLVLHSGGEASRAEPAALVAAAHSLGLRVCAATHTADGRRRFGALVAAAGGGGAGGPGASTADGRPGHSAPSGTVSAPSEAASAPFGSVVTVPGLLAGDEGPGRDGEGALAVDLLVVLDAPQLDVETAAMLVESLPDGARLVLSGDPAVLWSAGPGRVFADLLAARACPHIASRLPDPGPIGELVSGIGAGELQQVDAPGKEVVVVPVRDAGEAVHRTVQLVADSVPRTFGVPAGETLVITPGHGGAAGTRALNAALKERLNPGPGRFAGFDPGDRIAHAPAPGRTTPGRVVKADAEGLHLDCDGTAVVVPKERVEQTVRHGWALTAHQAVGLRRPAAVVVLPGDAVQALTRAWVYTAFGRGERHLSVIQGADQALPRAVAERPAKPRTTRLATLLKTQLTGAAGPV</sequence>
<proteinExistence type="predicted"/>
<reference evidence="3" key="2">
    <citation type="submission" date="2020-09" db="EMBL/GenBank/DDBJ databases">
        <authorList>
            <person name="Sun Q."/>
            <person name="Ohkuma M."/>
        </authorList>
    </citation>
    <scope>NUCLEOTIDE SEQUENCE</scope>
    <source>
        <strain evidence="3">JCM 5069</strain>
    </source>
</reference>
<evidence type="ECO:0000313" key="3">
    <source>
        <dbReference type="EMBL" id="GHH75297.1"/>
    </source>
</evidence>
<feature type="region of interest" description="Disordered" evidence="1">
    <location>
        <begin position="362"/>
        <end position="388"/>
    </location>
</feature>
<evidence type="ECO:0000256" key="1">
    <source>
        <dbReference type="SAM" id="MobiDB-lite"/>
    </source>
</evidence>
<accession>A0A919KWK6</accession>
<feature type="compositionally biased region" description="Low complexity" evidence="1">
    <location>
        <begin position="362"/>
        <end position="381"/>
    </location>
</feature>
<evidence type="ECO:0000259" key="2">
    <source>
        <dbReference type="Pfam" id="PF14490"/>
    </source>
</evidence>
<dbReference type="Pfam" id="PF14490">
    <property type="entry name" value="HHH_RecD2"/>
    <property type="match status" value="1"/>
</dbReference>
<dbReference type="Proteomes" id="UP000603708">
    <property type="component" value="Unassembled WGS sequence"/>
</dbReference>
<feature type="compositionally biased region" description="Low complexity" evidence="1">
    <location>
        <begin position="119"/>
        <end position="129"/>
    </location>
</feature>
<feature type="region of interest" description="Disordered" evidence="1">
    <location>
        <begin position="191"/>
        <end position="222"/>
    </location>
</feature>
<feature type="compositionally biased region" description="Low complexity" evidence="1">
    <location>
        <begin position="66"/>
        <end position="83"/>
    </location>
</feature>
<feature type="compositionally biased region" description="Low complexity" evidence="1">
    <location>
        <begin position="34"/>
        <end position="59"/>
    </location>
</feature>
<feature type="compositionally biased region" description="Low complexity" evidence="1">
    <location>
        <begin position="203"/>
        <end position="222"/>
    </location>
</feature>
<keyword evidence="4" id="KW-1185">Reference proteome</keyword>